<protein>
    <submittedName>
        <fullName evidence="1">Uncharacterized protein</fullName>
    </submittedName>
</protein>
<gene>
    <name evidence="1" type="ORF">ALO43_200338</name>
</gene>
<evidence type="ECO:0000313" key="2">
    <source>
        <dbReference type="Proteomes" id="UP000050523"/>
    </source>
</evidence>
<dbReference type="Proteomes" id="UP000050523">
    <property type="component" value="Unassembled WGS sequence"/>
</dbReference>
<name>A0AA40P3Q9_9PSED</name>
<proteinExistence type="predicted"/>
<reference evidence="1 2" key="1">
    <citation type="submission" date="2015-09" db="EMBL/GenBank/DDBJ databases">
        <title>Genome announcement of multiple Pseudomonas syringae strains.</title>
        <authorList>
            <person name="Thakur S."/>
            <person name="Wang P.W."/>
            <person name="Gong Y."/>
            <person name="Weir B.S."/>
            <person name="Guttman D.S."/>
        </authorList>
    </citation>
    <scope>NUCLEOTIDE SEQUENCE [LARGE SCALE GENOMIC DNA]</scope>
    <source>
        <strain evidence="1 2">ICMP9151</strain>
    </source>
</reference>
<evidence type="ECO:0000313" key="1">
    <source>
        <dbReference type="EMBL" id="KPY99275.1"/>
    </source>
</evidence>
<organism evidence="1 2">
    <name type="scientific">Pseudomonas tremae</name>
    <dbReference type="NCBI Taxonomy" id="200454"/>
    <lineage>
        <taxon>Bacteria</taxon>
        <taxon>Pseudomonadati</taxon>
        <taxon>Pseudomonadota</taxon>
        <taxon>Gammaproteobacteria</taxon>
        <taxon>Pseudomonadales</taxon>
        <taxon>Pseudomonadaceae</taxon>
        <taxon>Pseudomonas</taxon>
    </lineage>
</organism>
<accession>A0AA40P3Q9</accession>
<dbReference type="EMBL" id="LJRO01000223">
    <property type="protein sequence ID" value="KPY99275.1"/>
    <property type="molecule type" value="Genomic_DNA"/>
</dbReference>
<dbReference type="AlphaFoldDB" id="A0AA40P3Q9"/>
<comment type="caution">
    <text evidence="1">The sequence shown here is derived from an EMBL/GenBank/DDBJ whole genome shotgun (WGS) entry which is preliminary data.</text>
</comment>
<sequence>MAQAQRERAVFAQVGFQNAVQQRRSLFQAVDVVSTVFVRRDKTPAHAARVVELAAAIQIDPVLVPTAGAGGDRELR</sequence>